<accession>A0ABQ9HVD3</accession>
<evidence type="ECO:0000313" key="3">
    <source>
        <dbReference type="Proteomes" id="UP001159363"/>
    </source>
</evidence>
<sequence>MGGGGGKREIPEKGPPTNGTIPTCENPVSRPGIEPGSPWWEASVLIAQPPCESICSKTWRLILVHTANALWLLSLLSIVNQALTPSSRRIHKREHGFPDIFDEEGKMRISALLSSPGSVDDMDKWRAAANRGGVVVRLLASHLGNRVRFPAGYAGIGPDDAAGRRVSSGISDFHRRFIPALLHTHFASSPSSTFKTPMLRDAEISSFTHSCATINPPTKANRVRFPAGSLPDFRMWKSCRIMLLVGGFSRGSPVPPPFHFDLLHTLLASPLSDLKTPIKTAHILHSLTPIQLLNIAELASAFQNYSPPTKVYRVRFPEGQPPNFRMWEPCRTVPLVSGFSRGYPVSLAPASRVAPYSSRSTLIDSQYLVVKSRPNLFTHSNCRKAVGGKAGDPREKARRTAASPGNDSHLRKSGDPAGSEPGSPRWEASVLIAQPSWPWRLDLSPLFKANRVRLSAGKLPDFLVRENSAGRVSSGISRFPRSCIPALLHTDLASGALLK</sequence>
<dbReference type="Proteomes" id="UP001159363">
    <property type="component" value="Chromosome 3"/>
</dbReference>
<keyword evidence="3" id="KW-1185">Reference proteome</keyword>
<feature type="region of interest" description="Disordered" evidence="1">
    <location>
        <begin position="1"/>
        <end position="32"/>
    </location>
</feature>
<gene>
    <name evidence="2" type="ORF">PR048_007831</name>
</gene>
<comment type="caution">
    <text evidence="2">The sequence shown here is derived from an EMBL/GenBank/DDBJ whole genome shotgun (WGS) entry which is preliminary data.</text>
</comment>
<name>A0ABQ9HVD3_9NEOP</name>
<protein>
    <submittedName>
        <fullName evidence="2">Uncharacterized protein</fullName>
    </submittedName>
</protein>
<reference evidence="2 3" key="1">
    <citation type="submission" date="2023-02" db="EMBL/GenBank/DDBJ databases">
        <title>LHISI_Scaffold_Assembly.</title>
        <authorList>
            <person name="Stuart O.P."/>
            <person name="Cleave R."/>
            <person name="Magrath M.J.L."/>
            <person name="Mikheyev A.S."/>
        </authorList>
    </citation>
    <scope>NUCLEOTIDE SEQUENCE [LARGE SCALE GENOMIC DNA]</scope>
    <source>
        <strain evidence="2">Daus_M_001</strain>
        <tissue evidence="2">Leg muscle</tissue>
    </source>
</reference>
<evidence type="ECO:0000313" key="2">
    <source>
        <dbReference type="EMBL" id="KAJ8888344.1"/>
    </source>
</evidence>
<feature type="compositionally biased region" description="Basic and acidic residues" evidence="1">
    <location>
        <begin position="1"/>
        <end position="12"/>
    </location>
</feature>
<dbReference type="EMBL" id="JARBHB010000003">
    <property type="protein sequence ID" value="KAJ8888344.1"/>
    <property type="molecule type" value="Genomic_DNA"/>
</dbReference>
<evidence type="ECO:0000256" key="1">
    <source>
        <dbReference type="SAM" id="MobiDB-lite"/>
    </source>
</evidence>
<feature type="region of interest" description="Disordered" evidence="1">
    <location>
        <begin position="381"/>
        <end position="425"/>
    </location>
</feature>
<organism evidence="2 3">
    <name type="scientific">Dryococelus australis</name>
    <dbReference type="NCBI Taxonomy" id="614101"/>
    <lineage>
        <taxon>Eukaryota</taxon>
        <taxon>Metazoa</taxon>
        <taxon>Ecdysozoa</taxon>
        <taxon>Arthropoda</taxon>
        <taxon>Hexapoda</taxon>
        <taxon>Insecta</taxon>
        <taxon>Pterygota</taxon>
        <taxon>Neoptera</taxon>
        <taxon>Polyneoptera</taxon>
        <taxon>Phasmatodea</taxon>
        <taxon>Verophasmatodea</taxon>
        <taxon>Anareolatae</taxon>
        <taxon>Phasmatidae</taxon>
        <taxon>Eurycanthinae</taxon>
        <taxon>Dryococelus</taxon>
    </lineage>
</organism>
<proteinExistence type="predicted"/>